<gene>
    <name evidence="2" type="ORF">PLBR_LOCUS487</name>
</gene>
<name>A0A3P3XZD9_PLABS</name>
<sequence length="211" mass="23356">MRWLVSETIADVGRRVSWHEALKPGDYVEQGDLVRLCKRAREMGVDSNMYLHTIAKSSDIEPGDYGRPSRPRSSSFAARLDELRRKQDAIAYRQMVGMKADRDEARDLSLKATDRRAISMGVNMIASMITAMVAGYTVGQSMHWSPVASVCTGLVAVLGIPYLLQNVTSDPIHGGVFRSPNGSTDLNGIALWDWRIGKLQDNVVAVLHVLK</sequence>
<feature type="transmembrane region" description="Helical" evidence="1">
    <location>
        <begin position="144"/>
        <end position="164"/>
    </location>
</feature>
<feature type="transmembrane region" description="Helical" evidence="1">
    <location>
        <begin position="117"/>
        <end position="138"/>
    </location>
</feature>
<evidence type="ECO:0000313" key="2">
    <source>
        <dbReference type="EMBL" id="SPQ93272.1"/>
    </source>
</evidence>
<dbReference type="EMBL" id="OVEO01000001">
    <property type="protein sequence ID" value="SPQ93272.1"/>
    <property type="molecule type" value="Genomic_DNA"/>
</dbReference>
<evidence type="ECO:0000256" key="1">
    <source>
        <dbReference type="SAM" id="Phobius"/>
    </source>
</evidence>
<keyword evidence="2" id="KW-0496">Mitochondrion</keyword>
<reference evidence="2 3" key="1">
    <citation type="submission" date="2018-03" db="EMBL/GenBank/DDBJ databases">
        <authorList>
            <person name="Fogelqvist J."/>
        </authorList>
    </citation>
    <scope>NUCLEOTIDE SEQUENCE [LARGE SCALE GENOMIC DNA]</scope>
</reference>
<dbReference type="AlphaFoldDB" id="A0A3P3XZD9"/>
<accession>A0A3P3XZD9</accession>
<organism evidence="2 3">
    <name type="scientific">Plasmodiophora brassicae</name>
    <name type="common">Clubroot disease agent</name>
    <dbReference type="NCBI Taxonomy" id="37360"/>
    <lineage>
        <taxon>Eukaryota</taxon>
        <taxon>Sar</taxon>
        <taxon>Rhizaria</taxon>
        <taxon>Endomyxa</taxon>
        <taxon>Phytomyxea</taxon>
        <taxon>Plasmodiophorida</taxon>
        <taxon>Plasmodiophoridae</taxon>
        <taxon>Plasmodiophora</taxon>
    </lineage>
</organism>
<proteinExistence type="predicted"/>
<keyword evidence="1" id="KW-1133">Transmembrane helix</keyword>
<evidence type="ECO:0000313" key="3">
    <source>
        <dbReference type="Proteomes" id="UP000290189"/>
    </source>
</evidence>
<protein>
    <submittedName>
        <fullName evidence="2">Uncharacterized protein</fullName>
    </submittedName>
</protein>
<keyword evidence="1" id="KW-0472">Membrane</keyword>
<geneLocation type="mitochondrion" evidence="2"/>
<dbReference type="Proteomes" id="UP000290189">
    <property type="component" value="Unassembled WGS sequence"/>
</dbReference>
<dbReference type="GO" id="GO:0070072">
    <property type="term" value="P:vacuolar proton-transporting V-type ATPase complex assembly"/>
    <property type="evidence" value="ECO:0007669"/>
    <property type="project" value="InterPro"/>
</dbReference>
<keyword evidence="1" id="KW-0812">Transmembrane</keyword>